<evidence type="ECO:0000259" key="11">
    <source>
        <dbReference type="SMART" id="SM00156"/>
    </source>
</evidence>
<accession>A0ABQ5K8G5</accession>
<dbReference type="InterPro" id="IPR004843">
    <property type="entry name" value="Calcineurin-like_PHP"/>
</dbReference>
<evidence type="ECO:0000256" key="10">
    <source>
        <dbReference type="SAM" id="Phobius"/>
    </source>
</evidence>
<comment type="caution">
    <text evidence="12">The sequence shown here is derived from an EMBL/GenBank/DDBJ whole genome shotgun (WGS) entry which is preliminary data.</text>
</comment>
<dbReference type="InterPro" id="IPR029052">
    <property type="entry name" value="Metallo-depent_PP-like"/>
</dbReference>
<evidence type="ECO:0000256" key="1">
    <source>
        <dbReference type="ARBA" id="ARBA00001936"/>
    </source>
</evidence>
<evidence type="ECO:0000256" key="7">
    <source>
        <dbReference type="ARBA" id="ARBA00047761"/>
    </source>
</evidence>
<feature type="domain" description="Serine/threonine specific protein phosphatases" evidence="11">
    <location>
        <begin position="72"/>
        <end position="589"/>
    </location>
</feature>
<keyword evidence="5" id="KW-0904">Protein phosphatase</keyword>
<dbReference type="SMART" id="SM00156">
    <property type="entry name" value="PP2Ac"/>
    <property type="match status" value="1"/>
</dbReference>
<comment type="catalytic activity">
    <reaction evidence="8">
        <text>O-phospho-L-threonyl-[protein] + H2O = L-threonyl-[protein] + phosphate</text>
        <dbReference type="Rhea" id="RHEA:47004"/>
        <dbReference type="Rhea" id="RHEA-COMP:11060"/>
        <dbReference type="Rhea" id="RHEA-COMP:11605"/>
        <dbReference type="ChEBI" id="CHEBI:15377"/>
        <dbReference type="ChEBI" id="CHEBI:30013"/>
        <dbReference type="ChEBI" id="CHEBI:43474"/>
        <dbReference type="ChEBI" id="CHEBI:61977"/>
        <dbReference type="EC" id="3.1.3.16"/>
    </reaction>
</comment>
<comment type="cofactor">
    <cofactor evidence="1">
        <name>Mn(2+)</name>
        <dbReference type="ChEBI" id="CHEBI:29035"/>
    </cofactor>
</comment>
<evidence type="ECO:0000313" key="13">
    <source>
        <dbReference type="Proteomes" id="UP001057375"/>
    </source>
</evidence>
<keyword evidence="3" id="KW-0479">Metal-binding</keyword>
<dbReference type="Pfam" id="PF00149">
    <property type="entry name" value="Metallophos"/>
    <property type="match status" value="1"/>
</dbReference>
<evidence type="ECO:0000256" key="2">
    <source>
        <dbReference type="ARBA" id="ARBA00013081"/>
    </source>
</evidence>
<gene>
    <name evidence="12" type="ORF">ADUPG1_000897</name>
</gene>
<organism evidence="12 13">
    <name type="scientific">Aduncisulcus paluster</name>
    <dbReference type="NCBI Taxonomy" id="2918883"/>
    <lineage>
        <taxon>Eukaryota</taxon>
        <taxon>Metamonada</taxon>
        <taxon>Carpediemonas-like organisms</taxon>
        <taxon>Aduncisulcus</taxon>
    </lineage>
</organism>
<dbReference type="InterPro" id="IPR050341">
    <property type="entry name" value="PP1_catalytic_subunit"/>
</dbReference>
<dbReference type="Proteomes" id="UP001057375">
    <property type="component" value="Unassembled WGS sequence"/>
</dbReference>
<evidence type="ECO:0000256" key="9">
    <source>
        <dbReference type="SAM" id="MobiDB-lite"/>
    </source>
</evidence>
<dbReference type="PANTHER" id="PTHR11668:SF300">
    <property type="entry name" value="SERINE_THREONINE-PROTEIN PHOSPHATASE"/>
    <property type="match status" value="1"/>
</dbReference>
<keyword evidence="4" id="KW-0378">Hydrolase</keyword>
<dbReference type="Gene3D" id="3.60.21.10">
    <property type="match status" value="1"/>
</dbReference>
<evidence type="ECO:0000256" key="5">
    <source>
        <dbReference type="ARBA" id="ARBA00022912"/>
    </source>
</evidence>
<sequence>MGILQFFNLCLSFILIYLLFFIFENHHLADALIANKYDLGSFSCNDLSVVPSHELFSATFQCLENQHFSFALKHDYIDKVLRFVDPILKNTPSFVELEDESTITQDLVVFGDIHGNLSSLLSVLSPFIVQSTSNSSNITTDSMGSSPKKNSPPRHISLSPNYQYVFLGDIVDRGAYSLESVLLILTAIISHNELYYQSNSPSLNASQHPSITLLRGNHEFLQTFANFGFLQELQKKLFLDSRGGMRKSISLSQSAHMIFLSLLDTFSLLPLAASKGEIFLSHGGLPLQHNPTLLTDSFSSSILSPSQQQKITNNNTFNGQTILPVNSMRIIDGFKSLGKLSFDPTSSDFSYGPWESVLWSDYRDITDGFYPMDRTLSKSITNPRGAGFLIGKTDFVKFMSFMHYSLSIRAHQIMNSQGYNIGFLYSSNSSLPKTNIKTQIPIELLSRDAAVDSTSSSFSQMVHMDENISQPNTEFMAINPNNEDTCDERLLLNGGEYESVDKESISNPILNNSNNLNHSVHSPPVIPFTQSFESINSNVFCTEKQHASLSSPKVVTVFSSANYGGFSNEANFIIVSAQSLGDNHSNEFSNDLEFQICAIR</sequence>
<keyword evidence="10" id="KW-1133">Transmembrane helix</keyword>
<dbReference type="InterPro" id="IPR006186">
    <property type="entry name" value="Ser/Thr-sp_prot-phosphatase"/>
</dbReference>
<proteinExistence type="predicted"/>
<dbReference type="PRINTS" id="PR00114">
    <property type="entry name" value="STPHPHTASE"/>
</dbReference>
<dbReference type="EC" id="3.1.3.16" evidence="2"/>
<keyword evidence="13" id="KW-1185">Reference proteome</keyword>
<dbReference type="SUPFAM" id="SSF56300">
    <property type="entry name" value="Metallo-dependent phosphatases"/>
    <property type="match status" value="1"/>
</dbReference>
<comment type="catalytic activity">
    <reaction evidence="7">
        <text>O-phospho-L-seryl-[protein] + H2O = L-seryl-[protein] + phosphate</text>
        <dbReference type="Rhea" id="RHEA:20629"/>
        <dbReference type="Rhea" id="RHEA-COMP:9863"/>
        <dbReference type="Rhea" id="RHEA-COMP:11604"/>
        <dbReference type="ChEBI" id="CHEBI:15377"/>
        <dbReference type="ChEBI" id="CHEBI:29999"/>
        <dbReference type="ChEBI" id="CHEBI:43474"/>
        <dbReference type="ChEBI" id="CHEBI:83421"/>
        <dbReference type="EC" id="3.1.3.16"/>
    </reaction>
</comment>
<evidence type="ECO:0000256" key="8">
    <source>
        <dbReference type="ARBA" id="ARBA00048336"/>
    </source>
</evidence>
<keyword evidence="10" id="KW-0472">Membrane</keyword>
<keyword evidence="6" id="KW-0464">Manganese</keyword>
<feature type="transmembrane region" description="Helical" evidence="10">
    <location>
        <begin position="6"/>
        <end position="23"/>
    </location>
</feature>
<reference evidence="12" key="1">
    <citation type="submission" date="2022-03" db="EMBL/GenBank/DDBJ databases">
        <title>Draft genome sequence of Aduncisulcus paluster, a free-living microaerophilic Fornicata.</title>
        <authorList>
            <person name="Yuyama I."/>
            <person name="Kume K."/>
            <person name="Tamura T."/>
            <person name="Inagaki Y."/>
            <person name="Hashimoto T."/>
        </authorList>
    </citation>
    <scope>NUCLEOTIDE SEQUENCE</scope>
    <source>
        <strain evidence="12">NY0171</strain>
    </source>
</reference>
<dbReference type="EMBL" id="BQXS01000501">
    <property type="protein sequence ID" value="GKT28839.1"/>
    <property type="molecule type" value="Genomic_DNA"/>
</dbReference>
<evidence type="ECO:0000313" key="12">
    <source>
        <dbReference type="EMBL" id="GKT28839.1"/>
    </source>
</evidence>
<dbReference type="PANTHER" id="PTHR11668">
    <property type="entry name" value="SERINE/THREONINE PROTEIN PHOSPHATASE"/>
    <property type="match status" value="1"/>
</dbReference>
<protein>
    <recommendedName>
        <fullName evidence="2">protein-serine/threonine phosphatase</fullName>
        <ecNumber evidence="2">3.1.3.16</ecNumber>
    </recommendedName>
</protein>
<evidence type="ECO:0000256" key="4">
    <source>
        <dbReference type="ARBA" id="ARBA00022801"/>
    </source>
</evidence>
<evidence type="ECO:0000256" key="3">
    <source>
        <dbReference type="ARBA" id="ARBA00022723"/>
    </source>
</evidence>
<name>A0ABQ5K8G5_9EUKA</name>
<feature type="region of interest" description="Disordered" evidence="9">
    <location>
        <begin position="134"/>
        <end position="155"/>
    </location>
</feature>
<keyword evidence="10" id="KW-0812">Transmembrane</keyword>
<evidence type="ECO:0000256" key="6">
    <source>
        <dbReference type="ARBA" id="ARBA00023211"/>
    </source>
</evidence>